<evidence type="ECO:0000313" key="6">
    <source>
        <dbReference type="EMBL" id="QEN09748.1"/>
    </source>
</evidence>
<dbReference type="PANTHER" id="PTHR14226">
    <property type="entry name" value="NEUROPATHY TARGET ESTERASE/SWISS CHEESE D.MELANOGASTER"/>
    <property type="match status" value="1"/>
</dbReference>
<dbReference type="RefSeq" id="WP_149487820.1">
    <property type="nucleotide sequence ID" value="NZ_CP036150.1"/>
</dbReference>
<dbReference type="KEGG" id="ock:EXM22_17810"/>
<dbReference type="OrthoDB" id="9770965at2"/>
<evidence type="ECO:0000256" key="4">
    <source>
        <dbReference type="PROSITE-ProRule" id="PRU01161"/>
    </source>
</evidence>
<proteinExistence type="predicted"/>
<feature type="short sequence motif" description="GXGXXG" evidence="4">
    <location>
        <begin position="9"/>
        <end position="14"/>
    </location>
</feature>
<feature type="domain" description="PNPLA" evidence="5">
    <location>
        <begin position="5"/>
        <end position="186"/>
    </location>
</feature>
<gene>
    <name evidence="6" type="ORF">EXM22_17810</name>
</gene>
<dbReference type="InterPro" id="IPR050301">
    <property type="entry name" value="NTE"/>
</dbReference>
<feature type="active site" description="Proton acceptor" evidence="4">
    <location>
        <position position="173"/>
    </location>
</feature>
<evidence type="ECO:0000256" key="3">
    <source>
        <dbReference type="ARBA" id="ARBA00023098"/>
    </source>
</evidence>
<dbReference type="SUPFAM" id="SSF52151">
    <property type="entry name" value="FabD/lysophospholipase-like"/>
    <property type="match status" value="1"/>
</dbReference>
<evidence type="ECO:0000256" key="2">
    <source>
        <dbReference type="ARBA" id="ARBA00022963"/>
    </source>
</evidence>
<evidence type="ECO:0000313" key="7">
    <source>
        <dbReference type="Proteomes" id="UP000324209"/>
    </source>
</evidence>
<keyword evidence="1 4" id="KW-0378">Hydrolase</keyword>
<keyword evidence="3 4" id="KW-0443">Lipid metabolism</keyword>
<dbReference type="InterPro" id="IPR016035">
    <property type="entry name" value="Acyl_Trfase/lysoPLipase"/>
</dbReference>
<dbReference type="EMBL" id="CP036150">
    <property type="protein sequence ID" value="QEN09748.1"/>
    <property type="molecule type" value="Genomic_DNA"/>
</dbReference>
<dbReference type="GO" id="GO:0016787">
    <property type="term" value="F:hydrolase activity"/>
    <property type="evidence" value="ECO:0007669"/>
    <property type="project" value="UniProtKB-UniRule"/>
</dbReference>
<name>A0A5C1QQW2_9SPIO</name>
<keyword evidence="2 4" id="KW-0442">Lipid degradation</keyword>
<dbReference type="GO" id="GO:0016042">
    <property type="term" value="P:lipid catabolic process"/>
    <property type="evidence" value="ECO:0007669"/>
    <property type="project" value="UniProtKB-UniRule"/>
</dbReference>
<keyword evidence="7" id="KW-1185">Reference proteome</keyword>
<feature type="short sequence motif" description="GXSXG" evidence="4">
    <location>
        <begin position="36"/>
        <end position="40"/>
    </location>
</feature>
<sequence>MKWSLVLSGGGALGMAHLGVLKVLDGEGYIPDLIAGTSMGAIIGALWANGSSVSEMEDIAQEINIMDFQEGMTFRIPFNNPVTRFLQAEEALGILVKEKGINNGLKIRSFLDEIFKGNTFQDTKIPFYCNAVDLLKGNEIVIHDGLLSDGTYASMAYPGFFSPMERPDSLLCDGSVINNYPVWIAREFGPSRVLGIDVGAYKTASRSELNNALAILFRSYLTSCQTQKRTGKDRANLTLHIKSDRSSFNFENIEACIRRGEEAAMARLKDIKKALTWPLPGKRILEA</sequence>
<evidence type="ECO:0000259" key="5">
    <source>
        <dbReference type="PROSITE" id="PS51635"/>
    </source>
</evidence>
<accession>A0A5C1QQW2</accession>
<reference evidence="6 7" key="1">
    <citation type="submission" date="2019-02" db="EMBL/GenBank/DDBJ databases">
        <title>Complete Genome Sequence and Methylome Analysis of free living Spirochaetas.</title>
        <authorList>
            <person name="Fomenkov A."/>
            <person name="Dubinina G."/>
            <person name="Leshcheva N."/>
            <person name="Mikheeva N."/>
            <person name="Grabovich M."/>
            <person name="Vincze T."/>
            <person name="Roberts R.J."/>
        </authorList>
    </citation>
    <scope>NUCLEOTIDE SEQUENCE [LARGE SCALE GENOMIC DNA]</scope>
    <source>
        <strain evidence="6 7">K2</strain>
    </source>
</reference>
<dbReference type="PANTHER" id="PTHR14226:SF76">
    <property type="entry name" value="NTE FAMILY PROTEIN RSSA"/>
    <property type="match status" value="1"/>
</dbReference>
<protein>
    <submittedName>
        <fullName evidence="6">Patatin</fullName>
    </submittedName>
</protein>
<dbReference type="AlphaFoldDB" id="A0A5C1QQW2"/>
<dbReference type="CDD" id="cd07205">
    <property type="entry name" value="Pat_PNPLA6_PNPLA7_NTE1_like"/>
    <property type="match status" value="1"/>
</dbReference>
<feature type="active site" description="Nucleophile" evidence="4">
    <location>
        <position position="38"/>
    </location>
</feature>
<comment type="caution">
    <text evidence="4">Lacks conserved residue(s) required for the propagation of feature annotation.</text>
</comment>
<organism evidence="6 7">
    <name type="scientific">Oceanispirochaeta crateris</name>
    <dbReference type="NCBI Taxonomy" id="2518645"/>
    <lineage>
        <taxon>Bacteria</taxon>
        <taxon>Pseudomonadati</taxon>
        <taxon>Spirochaetota</taxon>
        <taxon>Spirochaetia</taxon>
        <taxon>Spirochaetales</taxon>
        <taxon>Spirochaetaceae</taxon>
        <taxon>Oceanispirochaeta</taxon>
    </lineage>
</organism>
<evidence type="ECO:0000256" key="1">
    <source>
        <dbReference type="ARBA" id="ARBA00022801"/>
    </source>
</evidence>
<dbReference type="Proteomes" id="UP000324209">
    <property type="component" value="Chromosome"/>
</dbReference>
<dbReference type="Gene3D" id="3.40.1090.10">
    <property type="entry name" value="Cytosolic phospholipase A2 catalytic domain"/>
    <property type="match status" value="2"/>
</dbReference>
<dbReference type="PROSITE" id="PS51635">
    <property type="entry name" value="PNPLA"/>
    <property type="match status" value="1"/>
</dbReference>
<dbReference type="Pfam" id="PF01734">
    <property type="entry name" value="Patatin"/>
    <property type="match status" value="1"/>
</dbReference>
<dbReference type="InterPro" id="IPR002641">
    <property type="entry name" value="PNPLA_dom"/>
</dbReference>